<dbReference type="AlphaFoldDB" id="A0A8S9J1B0"/>
<name>A0A8S9J1B0_BRACR</name>
<protein>
    <submittedName>
        <fullName evidence="1">Uncharacterized protein</fullName>
    </submittedName>
</protein>
<organism evidence="1">
    <name type="scientific">Brassica cretica</name>
    <name type="common">Mustard</name>
    <dbReference type="NCBI Taxonomy" id="69181"/>
    <lineage>
        <taxon>Eukaryota</taxon>
        <taxon>Viridiplantae</taxon>
        <taxon>Streptophyta</taxon>
        <taxon>Embryophyta</taxon>
        <taxon>Tracheophyta</taxon>
        <taxon>Spermatophyta</taxon>
        <taxon>Magnoliopsida</taxon>
        <taxon>eudicotyledons</taxon>
        <taxon>Gunneridae</taxon>
        <taxon>Pentapetalae</taxon>
        <taxon>rosids</taxon>
        <taxon>malvids</taxon>
        <taxon>Brassicales</taxon>
        <taxon>Brassicaceae</taxon>
        <taxon>Brassiceae</taxon>
        <taxon>Brassica</taxon>
    </lineage>
</organism>
<dbReference type="PROSITE" id="PS51257">
    <property type="entry name" value="PROKAR_LIPOPROTEIN"/>
    <property type="match status" value="1"/>
</dbReference>
<dbReference type="EMBL" id="QGKY02001015">
    <property type="protein sequence ID" value="KAF2575302.1"/>
    <property type="molecule type" value="Genomic_DNA"/>
</dbReference>
<comment type="caution">
    <text evidence="1">The sequence shown here is derived from an EMBL/GenBank/DDBJ whole genome shotgun (WGS) entry which is preliminary data.</text>
</comment>
<evidence type="ECO:0000313" key="1">
    <source>
        <dbReference type="EMBL" id="KAF2575302.1"/>
    </source>
</evidence>
<accession>A0A8S9J1B0</accession>
<gene>
    <name evidence="1" type="ORF">F2Q70_00000120</name>
</gene>
<proteinExistence type="predicted"/>
<reference evidence="1" key="1">
    <citation type="submission" date="2019-12" db="EMBL/GenBank/DDBJ databases">
        <title>Genome sequencing and annotation of Brassica cretica.</title>
        <authorList>
            <person name="Studholme D.J."/>
            <person name="Sarris P.F."/>
        </authorList>
    </citation>
    <scope>NUCLEOTIDE SEQUENCE</scope>
    <source>
        <strain evidence="1">PFS-102/07</strain>
        <tissue evidence="1">Leaf</tissue>
    </source>
</reference>
<sequence>MNCRNSSGTVAVLSCTEDDCHFFLCLGCSILPKEAKHRLMTIFSHYAMEKRQMVNTGMTFVRRKPMQRTGSTRLCWETLDTASRNAIRYHLKGAWNFR</sequence>